<dbReference type="SUPFAM" id="SSF50249">
    <property type="entry name" value="Nucleic acid-binding proteins"/>
    <property type="match status" value="1"/>
</dbReference>
<dbReference type="InterPro" id="IPR039566">
    <property type="entry name" value="CvfB_S1_st"/>
</dbReference>
<dbReference type="PANTHER" id="PTHR37296:SF1">
    <property type="entry name" value="CONSERVED VIRULENCE FACTOR B"/>
    <property type="match status" value="1"/>
</dbReference>
<dbReference type="OrthoDB" id="9801597at2"/>
<evidence type="ECO:0000313" key="4">
    <source>
        <dbReference type="Proteomes" id="UP000054877"/>
    </source>
</evidence>
<dbReference type="InterPro" id="IPR014464">
    <property type="entry name" value="CvfB_fam"/>
</dbReference>
<reference evidence="3 4" key="1">
    <citation type="submission" date="2015-11" db="EMBL/GenBank/DDBJ databases">
        <title>Genomic analysis of 38 Legionella species identifies large and diverse effector repertoires.</title>
        <authorList>
            <person name="Burstein D."/>
            <person name="Amaro F."/>
            <person name="Zusman T."/>
            <person name="Lifshitz Z."/>
            <person name="Cohen O."/>
            <person name="Gilbert J.A."/>
            <person name="Pupko T."/>
            <person name="Shuman H.A."/>
            <person name="Segal G."/>
        </authorList>
    </citation>
    <scope>NUCLEOTIDE SEQUENCE [LARGE SCALE GENOMIC DNA]</scope>
    <source>
        <strain evidence="3 4">Mt.St.Helens-9</strain>
    </source>
</reference>
<feature type="domain" description="S1 motif" evidence="2">
    <location>
        <begin position="3"/>
        <end position="65"/>
    </location>
</feature>
<dbReference type="EMBL" id="LNYX01000021">
    <property type="protein sequence ID" value="KTD63161.1"/>
    <property type="molecule type" value="Genomic_DNA"/>
</dbReference>
<dbReference type="RefSeq" id="WP_058483639.1">
    <property type="nucleotide sequence ID" value="NZ_CAAAII010000012.1"/>
</dbReference>
<evidence type="ECO:0000256" key="1">
    <source>
        <dbReference type="PIRNR" id="PIRNR012524"/>
    </source>
</evidence>
<comment type="similarity">
    <text evidence="1">Belongs to the CvfB family.</text>
</comment>
<dbReference type="InterPro" id="IPR040764">
    <property type="entry name" value="CvfB_WH"/>
</dbReference>
<dbReference type="GO" id="GO:0003676">
    <property type="term" value="F:nucleic acid binding"/>
    <property type="evidence" value="ECO:0007669"/>
    <property type="project" value="InterPro"/>
</dbReference>
<dbReference type="Proteomes" id="UP000054877">
    <property type="component" value="Unassembled WGS sequence"/>
</dbReference>
<dbReference type="PATRIC" id="fig|452.5.peg.1882"/>
<dbReference type="Pfam" id="PF17783">
    <property type="entry name" value="WHD_CvfB"/>
    <property type="match status" value="1"/>
</dbReference>
<dbReference type="PIRSF" id="PIRSF012524">
    <property type="entry name" value="YitL_S1"/>
    <property type="match status" value="1"/>
</dbReference>
<dbReference type="InterPro" id="IPR012340">
    <property type="entry name" value="NA-bd_OB-fold"/>
</dbReference>
<gene>
    <name evidence="3" type="ORF">Lspi_1709</name>
</gene>
<proteinExistence type="inferred from homology"/>
<dbReference type="Gene3D" id="1.10.10.10">
    <property type="entry name" value="Winged helix-like DNA-binding domain superfamily/Winged helix DNA-binding domain"/>
    <property type="match status" value="1"/>
</dbReference>
<keyword evidence="4" id="KW-1185">Reference proteome</keyword>
<sequence length="276" mass="31203">MIEIGKYNKLTVIKKVAFGLYLDGYDKGEILLPNKYVPQGTRLNDKLDVFIYLDSEDKIIATNLRPHAQVGCFAYLKVIDVNPVGAFLDWGLDKDLLVPRPEQKCPMEKNRSYLVFVTLDRDGRIIASSKADRFLDKSPAQFNPGDEVDVFIADKTDLGQKVIINHSYWGLIHHSELFQHLKYGQKMTAFIKKVREDGKIDVVLRKFGQDNIRELAICILNKLQEVGGFLSLHDKSSPSQIKDAFGASKKSFKSAIGQLYKQGNISIEAQGIRLLK</sequence>
<dbReference type="InterPro" id="IPR036388">
    <property type="entry name" value="WH-like_DNA-bd_sf"/>
</dbReference>
<organism evidence="3 4">
    <name type="scientific">Legionella spiritensis</name>
    <dbReference type="NCBI Taxonomy" id="452"/>
    <lineage>
        <taxon>Bacteria</taxon>
        <taxon>Pseudomonadati</taxon>
        <taxon>Pseudomonadota</taxon>
        <taxon>Gammaproteobacteria</taxon>
        <taxon>Legionellales</taxon>
        <taxon>Legionellaceae</taxon>
        <taxon>Legionella</taxon>
    </lineage>
</organism>
<dbReference type="SMART" id="SM00316">
    <property type="entry name" value="S1"/>
    <property type="match status" value="2"/>
</dbReference>
<dbReference type="Gene3D" id="2.40.50.140">
    <property type="entry name" value="Nucleic acid-binding proteins"/>
    <property type="match status" value="2"/>
</dbReference>
<protein>
    <submittedName>
        <fullName evidence="3">RNA-binding protein</fullName>
    </submittedName>
</protein>
<dbReference type="STRING" id="452.Lspi_1709"/>
<feature type="domain" description="S1 motif" evidence="2">
    <location>
        <begin position="143"/>
        <end position="205"/>
    </location>
</feature>
<evidence type="ECO:0000259" key="2">
    <source>
        <dbReference type="SMART" id="SM00316"/>
    </source>
</evidence>
<comment type="caution">
    <text evidence="3">The sequence shown here is derived from an EMBL/GenBank/DDBJ whole genome shotgun (WGS) entry which is preliminary data.</text>
</comment>
<dbReference type="AlphaFoldDB" id="A0A0W0Z205"/>
<dbReference type="PANTHER" id="PTHR37296">
    <property type="entry name" value="CONSERVED VIRULENCE FACTOR B"/>
    <property type="match status" value="1"/>
</dbReference>
<evidence type="ECO:0000313" key="3">
    <source>
        <dbReference type="EMBL" id="KTD63161.1"/>
    </source>
</evidence>
<name>A0A0W0Z205_LEGSP</name>
<accession>A0A0W0Z205</accession>
<dbReference type="InterPro" id="IPR003029">
    <property type="entry name" value="S1_domain"/>
</dbReference>
<dbReference type="Pfam" id="PF13509">
    <property type="entry name" value="S1_2"/>
    <property type="match status" value="2"/>
</dbReference>